<feature type="non-terminal residue" evidence="1">
    <location>
        <position position="1"/>
    </location>
</feature>
<proteinExistence type="predicted"/>
<protein>
    <submittedName>
        <fullName evidence="1">Uncharacterized protein</fullName>
    </submittedName>
</protein>
<dbReference type="EMBL" id="HACM01001340">
    <property type="protein sequence ID" value="CRZ01782.1"/>
    <property type="molecule type" value="Transcribed_RNA"/>
</dbReference>
<organism evidence="1">
    <name type="scientific">Spongospora subterranea</name>
    <dbReference type="NCBI Taxonomy" id="70186"/>
    <lineage>
        <taxon>Eukaryota</taxon>
        <taxon>Sar</taxon>
        <taxon>Rhizaria</taxon>
        <taxon>Endomyxa</taxon>
        <taxon>Phytomyxea</taxon>
        <taxon>Plasmodiophorida</taxon>
        <taxon>Plasmodiophoridae</taxon>
        <taxon>Spongospora</taxon>
    </lineage>
</organism>
<evidence type="ECO:0000313" key="1">
    <source>
        <dbReference type="EMBL" id="CRZ01782.1"/>
    </source>
</evidence>
<accession>A0A0H5QJI6</accession>
<sequence>IPLPKSKPSDYRPKSLLTSLAKLTESFIEHRLRLSSGGLQALDLFAMQRGISSVLFTPKQEPEFRAFGLNFNLAGSSKRATGGDSAPIKWAPGLILHLHRPNRLLRTIFLQSQIVSATRQSRNATKFLKANAH</sequence>
<name>A0A0H5QJI6_9EUKA</name>
<reference evidence="1" key="1">
    <citation type="submission" date="2015-04" db="EMBL/GenBank/DDBJ databases">
        <title>The genome sequence of the plant pathogenic Rhizarian Plasmodiophora brassicae reveals insights in its biotrophic life cycle and the origin of chitin synthesis.</title>
        <authorList>
            <person name="Schwelm A."/>
            <person name="Fogelqvist J."/>
            <person name="Knaust A."/>
            <person name="Julke S."/>
            <person name="Lilja T."/>
            <person name="Dhandapani V."/>
            <person name="Bonilla-Rosso G."/>
            <person name="Karlsson M."/>
            <person name="Shevchenko A."/>
            <person name="Choi S.R."/>
            <person name="Kim H.G."/>
            <person name="Park J.Y."/>
            <person name="Lim Y.P."/>
            <person name="Ludwig-Muller J."/>
            <person name="Dixelius C."/>
        </authorList>
    </citation>
    <scope>NUCLEOTIDE SEQUENCE</scope>
    <source>
        <tissue evidence="1">Potato root galls</tissue>
    </source>
</reference>
<dbReference type="AlphaFoldDB" id="A0A0H5QJI6"/>